<feature type="compositionally biased region" description="Basic and acidic residues" evidence="1">
    <location>
        <begin position="35"/>
        <end position="52"/>
    </location>
</feature>
<evidence type="ECO:0000313" key="2">
    <source>
        <dbReference type="EMBL" id="PMD61694.1"/>
    </source>
</evidence>
<evidence type="ECO:0000313" key="3">
    <source>
        <dbReference type="Proteomes" id="UP000235371"/>
    </source>
</evidence>
<protein>
    <submittedName>
        <fullName evidence="2">Uncharacterized protein</fullName>
    </submittedName>
</protein>
<sequence length="115" mass="12971">MRVHKIGLSLAVVGTATLLIEALPFMWSAGIPPKKGKDNGKYDGHGDGIEKDKEDEECNDDKKDKGAKKSKPSKGYLTQQNSPMVFLADNTKENFTTVVRELLQFLRNRFRILYK</sequence>
<keyword evidence="3" id="KW-1185">Reference proteome</keyword>
<accession>A0A2J6TF91</accession>
<gene>
    <name evidence="2" type="ORF">K444DRAFT_628708</name>
</gene>
<reference evidence="2 3" key="1">
    <citation type="submission" date="2016-04" db="EMBL/GenBank/DDBJ databases">
        <title>A degradative enzymes factory behind the ericoid mycorrhizal symbiosis.</title>
        <authorList>
            <consortium name="DOE Joint Genome Institute"/>
            <person name="Martino E."/>
            <person name="Morin E."/>
            <person name="Grelet G."/>
            <person name="Kuo A."/>
            <person name="Kohler A."/>
            <person name="Daghino S."/>
            <person name="Barry K."/>
            <person name="Choi C."/>
            <person name="Cichocki N."/>
            <person name="Clum A."/>
            <person name="Copeland A."/>
            <person name="Hainaut M."/>
            <person name="Haridas S."/>
            <person name="Labutti K."/>
            <person name="Lindquist E."/>
            <person name="Lipzen A."/>
            <person name="Khouja H.-R."/>
            <person name="Murat C."/>
            <person name="Ohm R."/>
            <person name="Olson A."/>
            <person name="Spatafora J."/>
            <person name="Veneault-Fourrey C."/>
            <person name="Henrissat B."/>
            <person name="Grigoriev I."/>
            <person name="Martin F."/>
            <person name="Perotto S."/>
        </authorList>
    </citation>
    <scope>NUCLEOTIDE SEQUENCE [LARGE SCALE GENOMIC DNA]</scope>
    <source>
        <strain evidence="2 3">E</strain>
    </source>
</reference>
<dbReference type="RefSeq" id="XP_024738598.1">
    <property type="nucleotide sequence ID" value="XM_024882952.1"/>
</dbReference>
<evidence type="ECO:0000256" key="1">
    <source>
        <dbReference type="SAM" id="MobiDB-lite"/>
    </source>
</evidence>
<dbReference type="AlphaFoldDB" id="A0A2J6TF91"/>
<feature type="region of interest" description="Disordered" evidence="1">
    <location>
        <begin position="28"/>
        <end position="77"/>
    </location>
</feature>
<organism evidence="2 3">
    <name type="scientific">Hyaloscypha bicolor E</name>
    <dbReference type="NCBI Taxonomy" id="1095630"/>
    <lineage>
        <taxon>Eukaryota</taxon>
        <taxon>Fungi</taxon>
        <taxon>Dikarya</taxon>
        <taxon>Ascomycota</taxon>
        <taxon>Pezizomycotina</taxon>
        <taxon>Leotiomycetes</taxon>
        <taxon>Helotiales</taxon>
        <taxon>Hyaloscyphaceae</taxon>
        <taxon>Hyaloscypha</taxon>
        <taxon>Hyaloscypha bicolor</taxon>
    </lineage>
</organism>
<dbReference type="EMBL" id="KZ613786">
    <property type="protein sequence ID" value="PMD61694.1"/>
    <property type="molecule type" value="Genomic_DNA"/>
</dbReference>
<proteinExistence type="predicted"/>
<dbReference type="GeneID" id="36591029"/>
<name>A0A2J6TF91_9HELO</name>
<dbReference type="Proteomes" id="UP000235371">
    <property type="component" value="Unassembled WGS sequence"/>
</dbReference>
<dbReference type="InParanoid" id="A0A2J6TF91"/>